<dbReference type="EMBL" id="FN649742">
    <property type="protein sequence ID" value="CBN76290.1"/>
    <property type="molecule type" value="Genomic_DNA"/>
</dbReference>
<dbReference type="Gene3D" id="3.40.190.80">
    <property type="match status" value="1"/>
</dbReference>
<comment type="catalytic activity">
    <reaction evidence="1">
        <text>beta-D-fructose 1,6-bisphosphate + H2O = beta-D-fructose 6-phosphate + phosphate</text>
        <dbReference type="Rhea" id="RHEA:11064"/>
        <dbReference type="ChEBI" id="CHEBI:15377"/>
        <dbReference type="ChEBI" id="CHEBI:32966"/>
        <dbReference type="ChEBI" id="CHEBI:43474"/>
        <dbReference type="ChEBI" id="CHEBI:57634"/>
        <dbReference type="EC" id="3.1.3.11"/>
    </reaction>
</comment>
<dbReference type="SUPFAM" id="SSF56655">
    <property type="entry name" value="Carbohydrate phosphatase"/>
    <property type="match status" value="1"/>
</dbReference>
<evidence type="ECO:0000313" key="10">
    <source>
        <dbReference type="EMBL" id="CBN76290.1"/>
    </source>
</evidence>
<organism evidence="10 11">
    <name type="scientific">Ectocarpus siliculosus</name>
    <name type="common">Brown alga</name>
    <name type="synonym">Conferva siliculosa</name>
    <dbReference type="NCBI Taxonomy" id="2880"/>
    <lineage>
        <taxon>Eukaryota</taxon>
        <taxon>Sar</taxon>
        <taxon>Stramenopiles</taxon>
        <taxon>Ochrophyta</taxon>
        <taxon>PX clade</taxon>
        <taxon>Phaeophyceae</taxon>
        <taxon>Ectocarpales</taxon>
        <taxon>Ectocarpaceae</taxon>
        <taxon>Ectocarpus</taxon>
    </lineage>
</organism>
<keyword evidence="7" id="KW-0732">Signal</keyword>
<dbReference type="GO" id="GO:0005986">
    <property type="term" value="P:sucrose biosynthetic process"/>
    <property type="evidence" value="ECO:0007669"/>
    <property type="project" value="TreeGrafter"/>
</dbReference>
<dbReference type="PIRSF" id="PIRSF500210">
    <property type="entry name" value="FBPtase"/>
    <property type="match status" value="1"/>
</dbReference>
<dbReference type="InParanoid" id="D8LNY7"/>
<comment type="similarity">
    <text evidence="2 6">Belongs to the FBPase class 1 family.</text>
</comment>
<evidence type="ECO:0000313" key="11">
    <source>
        <dbReference type="Proteomes" id="UP000002630"/>
    </source>
</evidence>
<evidence type="ECO:0000259" key="9">
    <source>
        <dbReference type="Pfam" id="PF18913"/>
    </source>
</evidence>
<name>D8LNY7_ECTSI</name>
<dbReference type="OMA" id="ENDEPTW"/>
<dbReference type="GO" id="GO:0030388">
    <property type="term" value="P:fructose 1,6-bisphosphate metabolic process"/>
    <property type="evidence" value="ECO:0007669"/>
    <property type="project" value="TreeGrafter"/>
</dbReference>
<dbReference type="EMBL" id="FN648722">
    <property type="protein sequence ID" value="CBN76290.1"/>
    <property type="molecule type" value="Genomic_DNA"/>
</dbReference>
<evidence type="ECO:0000256" key="2">
    <source>
        <dbReference type="ARBA" id="ARBA00010941"/>
    </source>
</evidence>
<keyword evidence="5 6" id="KW-0119">Carbohydrate metabolism</keyword>
<evidence type="ECO:0000256" key="4">
    <source>
        <dbReference type="ARBA" id="ARBA00022801"/>
    </source>
</evidence>
<keyword evidence="11" id="KW-1185">Reference proteome</keyword>
<evidence type="ECO:0000256" key="6">
    <source>
        <dbReference type="RuleBase" id="RU000508"/>
    </source>
</evidence>
<evidence type="ECO:0000256" key="1">
    <source>
        <dbReference type="ARBA" id="ARBA00001273"/>
    </source>
</evidence>
<dbReference type="AlphaFoldDB" id="D8LNY7"/>
<dbReference type="STRING" id="2880.D8LNY7"/>
<dbReference type="Proteomes" id="UP000002630">
    <property type="component" value="Linkage Group LG17"/>
</dbReference>
<dbReference type="PRINTS" id="PR00115">
    <property type="entry name" value="F16BPHPHTASE"/>
</dbReference>
<dbReference type="Pfam" id="PF18913">
    <property type="entry name" value="FBPase_C"/>
    <property type="match status" value="1"/>
</dbReference>
<keyword evidence="4 6" id="KW-0378">Hydrolase</keyword>
<sequence length="398" mass="42170">MLAHCAQLLALSSLLSLPSLIEAFLGPAPGARSPSTGRDRTPAASCVVMSDQQQSTCRSSRLLTDAPATLISEAGREARGRPGQGLEDIVPLVAALEAACKGISMLVRRAAIAGATGVASGGGQNAGGDEQKKLDVVSNDLLKGFLARSGVVRVLASEEEDEPVVVEGNHDARYVVVFDPLDGSSNIDASIPTGTIFGVYLADPSKSARENALQPGNKLVAGGYCLYSSSTVMVISLGEGTHVFQLDRDLGEFVLTKHSIKMPARGRSYSLNEAREPDWPDGLKQYISDMKTGAGQSGERYDLVYVCSLVADVHYTLFEGGVAMNPRSHLRLVYEGNPMGWVVEQAGGRASTGAAAMLDKEPSDIHERIPTFLGSEEDILELESYGDVQQLGNKKYAA</sequence>
<dbReference type="PANTHER" id="PTHR11556:SF12">
    <property type="entry name" value="FRUCTOSE-BISPHOSPHATASE"/>
    <property type="match status" value="1"/>
</dbReference>
<feature type="domain" description="Fructose-1-6-bisphosphatase class 1 C-terminal" evidence="9">
    <location>
        <begin position="262"/>
        <end position="385"/>
    </location>
</feature>
<evidence type="ECO:0000256" key="3">
    <source>
        <dbReference type="ARBA" id="ARBA00013093"/>
    </source>
</evidence>
<evidence type="ECO:0000256" key="5">
    <source>
        <dbReference type="ARBA" id="ARBA00023277"/>
    </source>
</evidence>
<dbReference type="GO" id="GO:0005829">
    <property type="term" value="C:cytosol"/>
    <property type="evidence" value="ECO:0007669"/>
    <property type="project" value="TreeGrafter"/>
</dbReference>
<feature type="chain" id="PRO_5003117392" description="fructose-bisphosphatase" evidence="7">
    <location>
        <begin position="24"/>
        <end position="398"/>
    </location>
</feature>
<dbReference type="GO" id="GO:0006002">
    <property type="term" value="P:fructose 6-phosphate metabolic process"/>
    <property type="evidence" value="ECO:0007669"/>
    <property type="project" value="TreeGrafter"/>
</dbReference>
<dbReference type="GO" id="GO:0006000">
    <property type="term" value="P:fructose metabolic process"/>
    <property type="evidence" value="ECO:0007669"/>
    <property type="project" value="TreeGrafter"/>
</dbReference>
<dbReference type="PANTHER" id="PTHR11556">
    <property type="entry name" value="FRUCTOSE-1,6-BISPHOSPHATASE-RELATED"/>
    <property type="match status" value="1"/>
</dbReference>
<dbReference type="GO" id="GO:0006094">
    <property type="term" value="P:gluconeogenesis"/>
    <property type="evidence" value="ECO:0007669"/>
    <property type="project" value="TreeGrafter"/>
</dbReference>
<gene>
    <name evidence="10" type="primary">FBP</name>
    <name evidence="10" type="ORF">Esi_0512_0008</name>
</gene>
<dbReference type="HAMAP" id="MF_01855">
    <property type="entry name" value="FBPase_class1"/>
    <property type="match status" value="1"/>
</dbReference>
<dbReference type="InterPro" id="IPR044015">
    <property type="entry name" value="FBPase_C_dom"/>
</dbReference>
<dbReference type="InterPro" id="IPR000146">
    <property type="entry name" value="FBPase_class-1"/>
</dbReference>
<accession>D8LNY7</accession>
<evidence type="ECO:0000259" key="8">
    <source>
        <dbReference type="Pfam" id="PF00316"/>
    </source>
</evidence>
<evidence type="ECO:0000256" key="7">
    <source>
        <dbReference type="SAM" id="SignalP"/>
    </source>
</evidence>
<feature type="domain" description="Fructose-1-6-bisphosphatase class I N-terminal" evidence="8">
    <location>
        <begin position="87"/>
        <end position="257"/>
    </location>
</feature>
<dbReference type="InterPro" id="IPR033391">
    <property type="entry name" value="FBPase_N"/>
</dbReference>
<dbReference type="Gene3D" id="3.30.540.10">
    <property type="entry name" value="Fructose-1,6-Bisphosphatase, subunit A, domain 1"/>
    <property type="match status" value="1"/>
</dbReference>
<reference evidence="10 11" key="1">
    <citation type="journal article" date="2010" name="Nature">
        <title>The Ectocarpus genome and the independent evolution of multicellularity in brown algae.</title>
        <authorList>
            <person name="Cock J.M."/>
            <person name="Sterck L."/>
            <person name="Rouze P."/>
            <person name="Scornet D."/>
            <person name="Allen A.E."/>
            <person name="Amoutzias G."/>
            <person name="Anthouard V."/>
            <person name="Artiguenave F."/>
            <person name="Aury J.M."/>
            <person name="Badger J.H."/>
            <person name="Beszteri B."/>
            <person name="Billiau K."/>
            <person name="Bonnet E."/>
            <person name="Bothwell J.H."/>
            <person name="Bowler C."/>
            <person name="Boyen C."/>
            <person name="Brownlee C."/>
            <person name="Carrano C.J."/>
            <person name="Charrier B."/>
            <person name="Cho G.Y."/>
            <person name="Coelho S.M."/>
            <person name="Collen J."/>
            <person name="Corre E."/>
            <person name="Da Silva C."/>
            <person name="Delage L."/>
            <person name="Delaroque N."/>
            <person name="Dittami S.M."/>
            <person name="Doulbeau S."/>
            <person name="Elias M."/>
            <person name="Farnham G."/>
            <person name="Gachon C.M."/>
            <person name="Gschloessl B."/>
            <person name="Heesch S."/>
            <person name="Jabbari K."/>
            <person name="Jubin C."/>
            <person name="Kawai H."/>
            <person name="Kimura K."/>
            <person name="Kloareg B."/>
            <person name="Kupper F.C."/>
            <person name="Lang D."/>
            <person name="Le Bail A."/>
            <person name="Leblanc C."/>
            <person name="Lerouge P."/>
            <person name="Lohr M."/>
            <person name="Lopez P.J."/>
            <person name="Martens C."/>
            <person name="Maumus F."/>
            <person name="Michel G."/>
            <person name="Miranda-Saavedra D."/>
            <person name="Morales J."/>
            <person name="Moreau H."/>
            <person name="Motomura T."/>
            <person name="Nagasato C."/>
            <person name="Napoli C.A."/>
            <person name="Nelson D.R."/>
            <person name="Nyvall-Collen P."/>
            <person name="Peters A.F."/>
            <person name="Pommier C."/>
            <person name="Potin P."/>
            <person name="Poulain J."/>
            <person name="Quesneville H."/>
            <person name="Read B."/>
            <person name="Rensing S.A."/>
            <person name="Ritter A."/>
            <person name="Rousvoal S."/>
            <person name="Samanta M."/>
            <person name="Samson G."/>
            <person name="Schroeder D.C."/>
            <person name="Segurens B."/>
            <person name="Strittmatter M."/>
            <person name="Tonon T."/>
            <person name="Tregear J.W."/>
            <person name="Valentin K."/>
            <person name="von Dassow P."/>
            <person name="Yamagishi T."/>
            <person name="Van de Peer Y."/>
            <person name="Wincker P."/>
        </authorList>
    </citation>
    <scope>NUCLEOTIDE SEQUENCE [LARGE SCALE GENOMIC DNA]</scope>
    <source>
        <strain evidence="11">Ec32 / CCAP1310/4</strain>
    </source>
</reference>
<dbReference type="PIRSF" id="PIRSF000904">
    <property type="entry name" value="FBPtase_SBPase"/>
    <property type="match status" value="1"/>
</dbReference>
<dbReference type="InterPro" id="IPR028343">
    <property type="entry name" value="FBPtase"/>
</dbReference>
<dbReference type="OrthoDB" id="10256725at2759"/>
<dbReference type="Pfam" id="PF00316">
    <property type="entry name" value="FBPase"/>
    <property type="match status" value="1"/>
</dbReference>
<feature type="signal peptide" evidence="7">
    <location>
        <begin position="1"/>
        <end position="23"/>
    </location>
</feature>
<proteinExistence type="inferred from homology"/>
<dbReference type="EC" id="3.1.3.11" evidence="3"/>
<dbReference type="GO" id="GO:0042132">
    <property type="term" value="F:fructose 1,6-bisphosphate 1-phosphatase activity"/>
    <property type="evidence" value="ECO:0007669"/>
    <property type="project" value="UniProtKB-EC"/>
</dbReference>
<dbReference type="CDD" id="cd00354">
    <property type="entry name" value="FBPase"/>
    <property type="match status" value="1"/>
</dbReference>
<protein>
    <recommendedName>
        <fullName evidence="3">fructose-bisphosphatase</fullName>
        <ecNumber evidence="3">3.1.3.11</ecNumber>
    </recommendedName>
</protein>